<dbReference type="RefSeq" id="WP_007424407.1">
    <property type="nucleotide sequence ID" value="NC_009484.1"/>
</dbReference>
<keyword evidence="3" id="KW-1185">Reference proteome</keyword>
<sequence length="144" mass="15068">MRRVLAALACLLLPAAASAAPAVTAQGGWFRYLLPQIPAGGFVTLTNAGDTAAVLTGASSPACGSAMLHRSLNRSGMDMMIDVNSITIPAHGTFRFAPGDYHIMCMKPRMTVGTTADVTLRFRNAPDLTVPFTVYGADGRPTGQ</sequence>
<evidence type="ECO:0000256" key="1">
    <source>
        <dbReference type="SAM" id="SignalP"/>
    </source>
</evidence>
<feature type="chain" id="PRO_5002683147" description="Copper chaperone PCu(A)C" evidence="1">
    <location>
        <begin position="20"/>
        <end position="144"/>
    </location>
</feature>
<reference evidence="2 3" key="1">
    <citation type="submission" date="2007-05" db="EMBL/GenBank/DDBJ databases">
        <title>Complete sequence of chromosome of Acidiphilium cryptum JF-5.</title>
        <authorList>
            <consortium name="US DOE Joint Genome Institute"/>
            <person name="Copeland A."/>
            <person name="Lucas S."/>
            <person name="Lapidus A."/>
            <person name="Barry K."/>
            <person name="Detter J.C."/>
            <person name="Glavina del Rio T."/>
            <person name="Hammon N."/>
            <person name="Israni S."/>
            <person name="Dalin E."/>
            <person name="Tice H."/>
            <person name="Pitluck S."/>
            <person name="Sims D."/>
            <person name="Brettin T."/>
            <person name="Bruce D."/>
            <person name="Han C."/>
            <person name="Schmutz J."/>
            <person name="Larimer F."/>
            <person name="Land M."/>
            <person name="Hauser L."/>
            <person name="Kyrpides N."/>
            <person name="Kim E."/>
            <person name="Magnuson T."/>
            <person name="Richardson P."/>
        </authorList>
    </citation>
    <scope>NUCLEOTIDE SEQUENCE [LARGE SCALE GENOMIC DNA]</scope>
    <source>
        <strain evidence="2 3">JF-5</strain>
    </source>
</reference>
<dbReference type="PANTHER" id="PTHR36302">
    <property type="entry name" value="BLR7088 PROTEIN"/>
    <property type="match status" value="1"/>
</dbReference>
<name>A5FWV5_ACICJ</name>
<evidence type="ECO:0000313" key="2">
    <source>
        <dbReference type="EMBL" id="ABQ30087.1"/>
    </source>
</evidence>
<protein>
    <recommendedName>
        <fullName evidence="4">Copper chaperone PCu(A)C</fullName>
    </recommendedName>
</protein>
<proteinExistence type="predicted"/>
<evidence type="ECO:0008006" key="4">
    <source>
        <dbReference type="Google" id="ProtNLM"/>
    </source>
</evidence>
<dbReference type="STRING" id="349163.Acry_0868"/>
<dbReference type="KEGG" id="acr:Acry_0868"/>
<keyword evidence="1" id="KW-0732">Signal</keyword>
<dbReference type="EMBL" id="CP000697">
    <property type="protein sequence ID" value="ABQ30087.1"/>
    <property type="molecule type" value="Genomic_DNA"/>
</dbReference>
<dbReference type="InterPro" id="IPR036182">
    <property type="entry name" value="PCuAC_sf"/>
</dbReference>
<dbReference type="SUPFAM" id="SSF110087">
    <property type="entry name" value="DR1885-like metal-binding protein"/>
    <property type="match status" value="1"/>
</dbReference>
<accession>A5FWV5</accession>
<gene>
    <name evidence="2" type="ordered locus">Acry_0868</name>
</gene>
<dbReference type="Proteomes" id="UP000000245">
    <property type="component" value="Chromosome"/>
</dbReference>
<dbReference type="InterPro" id="IPR058248">
    <property type="entry name" value="Lxx211020-like"/>
</dbReference>
<feature type="signal peptide" evidence="1">
    <location>
        <begin position="1"/>
        <end position="19"/>
    </location>
</feature>
<dbReference type="eggNOG" id="COG2847">
    <property type="taxonomic scope" value="Bacteria"/>
</dbReference>
<dbReference type="HOGENOM" id="CLU_100939_1_2_5"/>
<dbReference type="InterPro" id="IPR007410">
    <property type="entry name" value="LpqE-like"/>
</dbReference>
<organism evidence="2 3">
    <name type="scientific">Acidiphilium cryptum (strain JF-5)</name>
    <dbReference type="NCBI Taxonomy" id="349163"/>
    <lineage>
        <taxon>Bacteria</taxon>
        <taxon>Pseudomonadati</taxon>
        <taxon>Pseudomonadota</taxon>
        <taxon>Alphaproteobacteria</taxon>
        <taxon>Acetobacterales</taxon>
        <taxon>Acidocellaceae</taxon>
        <taxon>Acidiphilium</taxon>
    </lineage>
</organism>
<dbReference type="Pfam" id="PF04314">
    <property type="entry name" value="PCuAC"/>
    <property type="match status" value="1"/>
</dbReference>
<dbReference type="Gene3D" id="2.60.40.1890">
    <property type="entry name" value="PCu(A)C copper chaperone"/>
    <property type="match status" value="1"/>
</dbReference>
<dbReference type="PANTHER" id="PTHR36302:SF1">
    <property type="entry name" value="COPPER CHAPERONE PCU(A)C"/>
    <property type="match status" value="1"/>
</dbReference>
<dbReference type="AlphaFoldDB" id="A5FWV5"/>
<evidence type="ECO:0000313" key="3">
    <source>
        <dbReference type="Proteomes" id="UP000000245"/>
    </source>
</evidence>